<evidence type="ECO:0000313" key="4">
    <source>
        <dbReference type="Proteomes" id="UP000008827"/>
    </source>
</evidence>
<reference evidence="3" key="2">
    <citation type="submission" date="2018-02" db="UniProtKB">
        <authorList>
            <consortium name="EnsemblPlants"/>
        </authorList>
    </citation>
    <scope>IDENTIFICATION</scope>
    <source>
        <strain evidence="3">Williams 82</strain>
    </source>
</reference>
<name>A0A0R0FV26_SOYBN</name>
<reference evidence="2 3" key="1">
    <citation type="journal article" date="2010" name="Nature">
        <title>Genome sequence of the palaeopolyploid soybean.</title>
        <authorList>
            <person name="Schmutz J."/>
            <person name="Cannon S.B."/>
            <person name="Schlueter J."/>
            <person name="Ma J."/>
            <person name="Mitros T."/>
            <person name="Nelson W."/>
            <person name="Hyten D.L."/>
            <person name="Song Q."/>
            <person name="Thelen J.J."/>
            <person name="Cheng J."/>
            <person name="Xu D."/>
            <person name="Hellsten U."/>
            <person name="May G.D."/>
            <person name="Yu Y."/>
            <person name="Sakurai T."/>
            <person name="Umezawa T."/>
            <person name="Bhattacharyya M.K."/>
            <person name="Sandhu D."/>
            <person name="Valliyodan B."/>
            <person name="Lindquist E."/>
            <person name="Peto M."/>
            <person name="Grant D."/>
            <person name="Shu S."/>
            <person name="Goodstein D."/>
            <person name="Barry K."/>
            <person name="Futrell-Griggs M."/>
            <person name="Abernathy B."/>
            <person name="Du J."/>
            <person name="Tian Z."/>
            <person name="Zhu L."/>
            <person name="Gill N."/>
            <person name="Joshi T."/>
            <person name="Libault M."/>
            <person name="Sethuraman A."/>
            <person name="Zhang X.-C."/>
            <person name="Shinozaki K."/>
            <person name="Nguyen H.T."/>
            <person name="Wing R.A."/>
            <person name="Cregan P."/>
            <person name="Specht J."/>
            <person name="Grimwood J."/>
            <person name="Rokhsar D."/>
            <person name="Stacey G."/>
            <person name="Shoemaker R.C."/>
            <person name="Jackson S.A."/>
        </authorList>
    </citation>
    <scope>NUCLEOTIDE SEQUENCE [LARGE SCALE GENOMIC DNA]</scope>
    <source>
        <strain evidence="3">cv. Williams 82</strain>
        <tissue evidence="2">Callus</tissue>
    </source>
</reference>
<dbReference type="PaxDb" id="3847-GLYMA16G07526.1"/>
<feature type="region of interest" description="Disordered" evidence="1">
    <location>
        <begin position="72"/>
        <end position="95"/>
    </location>
</feature>
<dbReference type="InParanoid" id="A0A0R0FV26"/>
<dbReference type="Proteomes" id="UP000008827">
    <property type="component" value="Chromosome 16"/>
</dbReference>
<dbReference type="EnsemblPlants" id="KRH07138">
    <property type="protein sequence ID" value="KRH07138"/>
    <property type="gene ID" value="GLYMA_16G069600"/>
</dbReference>
<sequence>MCVCIYIYIYIYINFCKTFECKRIVHSFITLGETLFECRSAFCTHPSKEEPAKHTKARYIKVKDIARRKASGHFKHEHQDLVSQSSQPAIVKPLS</sequence>
<evidence type="ECO:0000256" key="1">
    <source>
        <dbReference type="SAM" id="MobiDB-lite"/>
    </source>
</evidence>
<organism evidence="2">
    <name type="scientific">Glycine max</name>
    <name type="common">Soybean</name>
    <name type="synonym">Glycine hispida</name>
    <dbReference type="NCBI Taxonomy" id="3847"/>
    <lineage>
        <taxon>Eukaryota</taxon>
        <taxon>Viridiplantae</taxon>
        <taxon>Streptophyta</taxon>
        <taxon>Embryophyta</taxon>
        <taxon>Tracheophyta</taxon>
        <taxon>Spermatophyta</taxon>
        <taxon>Magnoliopsida</taxon>
        <taxon>eudicotyledons</taxon>
        <taxon>Gunneridae</taxon>
        <taxon>Pentapetalae</taxon>
        <taxon>rosids</taxon>
        <taxon>fabids</taxon>
        <taxon>Fabales</taxon>
        <taxon>Fabaceae</taxon>
        <taxon>Papilionoideae</taxon>
        <taxon>50 kb inversion clade</taxon>
        <taxon>NPAAA clade</taxon>
        <taxon>indigoferoid/millettioid clade</taxon>
        <taxon>Phaseoleae</taxon>
        <taxon>Glycine</taxon>
        <taxon>Glycine subgen. Soja</taxon>
    </lineage>
</organism>
<gene>
    <name evidence="2" type="ORF">GLYMA_16G069600</name>
</gene>
<dbReference type="AlphaFoldDB" id="A0A0R0FV26"/>
<evidence type="ECO:0000313" key="2">
    <source>
        <dbReference type="EMBL" id="KRH07138.1"/>
    </source>
</evidence>
<keyword evidence="4" id="KW-1185">Reference proteome</keyword>
<evidence type="ECO:0000313" key="3">
    <source>
        <dbReference type="EnsemblPlants" id="KRH07138"/>
    </source>
</evidence>
<dbReference type="Gramene" id="KRH07138">
    <property type="protein sequence ID" value="KRH07138"/>
    <property type="gene ID" value="GLYMA_16G069600"/>
</dbReference>
<dbReference type="EMBL" id="CM000849">
    <property type="protein sequence ID" value="KRH07138.1"/>
    <property type="molecule type" value="Genomic_DNA"/>
</dbReference>
<reference evidence="2" key="3">
    <citation type="submission" date="2018-07" db="EMBL/GenBank/DDBJ databases">
        <title>WGS assembly of Glycine max.</title>
        <authorList>
            <person name="Schmutz J."/>
            <person name="Cannon S."/>
            <person name="Schlueter J."/>
            <person name="Ma J."/>
            <person name="Mitros T."/>
            <person name="Nelson W."/>
            <person name="Hyten D."/>
            <person name="Song Q."/>
            <person name="Thelen J."/>
            <person name="Cheng J."/>
            <person name="Xu D."/>
            <person name="Hellsten U."/>
            <person name="May G."/>
            <person name="Yu Y."/>
            <person name="Sakurai T."/>
            <person name="Umezawa T."/>
            <person name="Bhattacharyya M."/>
            <person name="Sandhu D."/>
            <person name="Valliyodan B."/>
            <person name="Lindquist E."/>
            <person name="Peto M."/>
            <person name="Grant D."/>
            <person name="Shu S."/>
            <person name="Goodstein D."/>
            <person name="Barry K."/>
            <person name="Futrell-Griggs M."/>
            <person name="Abernathy B."/>
            <person name="Du J."/>
            <person name="Tian Z."/>
            <person name="Zhu L."/>
            <person name="Gill N."/>
            <person name="Joshi T."/>
            <person name="Libault M."/>
            <person name="Sethuraman A."/>
            <person name="Zhang X."/>
            <person name="Shinozaki K."/>
            <person name="Nguyen H."/>
            <person name="Wing R."/>
            <person name="Cregan P."/>
            <person name="Specht J."/>
            <person name="Grimwood J."/>
            <person name="Rokhsar D."/>
            <person name="Stacey G."/>
            <person name="Shoemaker R."/>
            <person name="Jackson S."/>
        </authorList>
    </citation>
    <scope>NUCLEOTIDE SEQUENCE</scope>
    <source>
        <tissue evidence="2">Callus</tissue>
    </source>
</reference>
<accession>A0A0R0FV26</accession>
<protein>
    <submittedName>
        <fullName evidence="2 3">Uncharacterized protein</fullName>
    </submittedName>
</protein>
<proteinExistence type="predicted"/>